<keyword evidence="3" id="KW-1185">Reference proteome</keyword>
<organism evidence="2 3">
    <name type="scientific">Gilvimarinus gilvus</name>
    <dbReference type="NCBI Taxonomy" id="3058038"/>
    <lineage>
        <taxon>Bacteria</taxon>
        <taxon>Pseudomonadati</taxon>
        <taxon>Pseudomonadota</taxon>
        <taxon>Gammaproteobacteria</taxon>
        <taxon>Cellvibrionales</taxon>
        <taxon>Cellvibrionaceae</taxon>
        <taxon>Gilvimarinus</taxon>
    </lineage>
</organism>
<accession>A0ABU4S0U2</accession>
<evidence type="ECO:0000259" key="1">
    <source>
        <dbReference type="Pfam" id="PF08840"/>
    </source>
</evidence>
<protein>
    <submittedName>
        <fullName evidence="2">Acyl-CoA thioester hydrolase/BAAT C-terminal domain-containing protein</fullName>
    </submittedName>
</protein>
<name>A0ABU4S0U2_9GAMM</name>
<evidence type="ECO:0000313" key="2">
    <source>
        <dbReference type="EMBL" id="MDX6849458.1"/>
    </source>
</evidence>
<dbReference type="InterPro" id="IPR029058">
    <property type="entry name" value="AB_hydrolase_fold"/>
</dbReference>
<proteinExistence type="predicted"/>
<reference evidence="2 3" key="1">
    <citation type="submission" date="2023-11" db="EMBL/GenBank/DDBJ databases">
        <title>Gilvimarinus fulvus sp. nov., isolated from the surface of Kelp.</title>
        <authorList>
            <person name="Sun Y.Y."/>
            <person name="Gong Y."/>
            <person name="Du Z.J."/>
        </authorList>
    </citation>
    <scope>NUCLEOTIDE SEQUENCE [LARGE SCALE GENOMIC DNA]</scope>
    <source>
        <strain evidence="2 3">SDUM040013</strain>
    </source>
</reference>
<sequence>MQSKKLKLALFLVFYLFAATTTYGKVLLDTDGAGFKATYFASENSNRYGVIVLGGSSGGKPNKEAIQIRKMGYSVLSLSYFDRSGENEFPETLELIPVEYFDKAKNWLLSREETKDSGVILIGLSKGAELSLLLGSLDDTYKAIVAIAPSHVVWQGIPKNFSNLTSAPSSWSQSGEGVPFLPYVSNEEKKRLGFENRHKASLTNEAAVTRAKIDVHAIEADVLLISGDKDKVWPASEMAQKVCSEINSFESSGCAHIRYKDGDHLLSGHQKEVFSEINRFLKKQENGSHPSP</sequence>
<gene>
    <name evidence="2" type="ORF">SCD92_08810</name>
</gene>
<dbReference type="PANTHER" id="PTHR10824">
    <property type="entry name" value="ACYL-COENZYME A THIOESTERASE-RELATED"/>
    <property type="match status" value="1"/>
</dbReference>
<dbReference type="PANTHER" id="PTHR10824:SF4">
    <property type="entry name" value="ACYL-COENZYME A THIOESTERASE 1-LIKE"/>
    <property type="match status" value="1"/>
</dbReference>
<dbReference type="RefSeq" id="WP_302722845.1">
    <property type="nucleotide sequence ID" value="NZ_JAULRU010000570.1"/>
</dbReference>
<evidence type="ECO:0000313" key="3">
    <source>
        <dbReference type="Proteomes" id="UP001273505"/>
    </source>
</evidence>
<comment type="caution">
    <text evidence="2">The sequence shown here is derived from an EMBL/GenBank/DDBJ whole genome shotgun (WGS) entry which is preliminary data.</text>
</comment>
<dbReference type="InterPro" id="IPR014940">
    <property type="entry name" value="BAAT_C"/>
</dbReference>
<dbReference type="SUPFAM" id="SSF53474">
    <property type="entry name" value="alpha/beta-Hydrolases"/>
    <property type="match status" value="1"/>
</dbReference>
<dbReference type="EMBL" id="JAXAFO010000012">
    <property type="protein sequence ID" value="MDX6849458.1"/>
    <property type="molecule type" value="Genomic_DNA"/>
</dbReference>
<dbReference type="Pfam" id="PF08840">
    <property type="entry name" value="BAAT_C"/>
    <property type="match status" value="1"/>
</dbReference>
<keyword evidence="2" id="KW-0378">Hydrolase</keyword>
<feature type="domain" description="BAAT/Acyl-CoA thioester hydrolase C-terminal" evidence="1">
    <location>
        <begin position="96"/>
        <end position="266"/>
    </location>
</feature>
<dbReference type="Proteomes" id="UP001273505">
    <property type="component" value="Unassembled WGS sequence"/>
</dbReference>
<dbReference type="Gene3D" id="3.40.50.1820">
    <property type="entry name" value="alpha/beta hydrolase"/>
    <property type="match status" value="1"/>
</dbReference>
<dbReference type="GO" id="GO:0016787">
    <property type="term" value="F:hydrolase activity"/>
    <property type="evidence" value="ECO:0007669"/>
    <property type="project" value="UniProtKB-KW"/>
</dbReference>